<organism evidence="1">
    <name type="scientific">Nitrosopumivirus cobalaminus</name>
    <dbReference type="NCBI Taxonomy" id="3158414"/>
    <lineage>
        <taxon>Viruses</taxon>
    </lineage>
</organism>
<evidence type="ECO:0000313" key="1">
    <source>
        <dbReference type="EMBL" id="XBQ68758.1"/>
    </source>
</evidence>
<name>A0AAU7N451_9VIRU</name>
<dbReference type="EMBL" id="PP848464">
    <property type="protein sequence ID" value="XBQ68758.1"/>
    <property type="molecule type" value="Genomic_DNA"/>
</dbReference>
<gene>
    <name evidence="1" type="ORF">ZGOWGMRN_CDS_0022</name>
</gene>
<protein>
    <submittedName>
        <fullName evidence="1">Uncharacterized protein</fullName>
    </submittedName>
</protein>
<accession>A0AAU7N451</accession>
<sequence length="36" mass="4270">MPHMEHHTLNLYPRRDFDLTTPVQEPLQVIIPIDTT</sequence>
<proteinExistence type="predicted"/>
<reference evidence="1" key="1">
    <citation type="submission" date="2024-05" db="EMBL/GenBank/DDBJ databases">
        <title>The simplest Porifera holobiont: glass sponge Aphrocallistes beatrix thrives with only two symbionts.</title>
        <authorList>
            <person name="N Garritano A."/>
            <person name="A Allen M."/>
            <person name="Thomas T."/>
        </authorList>
    </citation>
    <scope>NUCLEOTIDE SEQUENCE</scope>
    <source>
        <strain evidence="1">AB1</strain>
    </source>
</reference>